<dbReference type="SUPFAM" id="SSF52047">
    <property type="entry name" value="RNI-like"/>
    <property type="match status" value="1"/>
</dbReference>
<sequence>MEVQSAGTNKRRSLADVLHQLDLSACDTLVSCLPSSDREQARLVCRQLRRTIDNSIWEVHLGVKASWAQDWQTGEMPSLATFPRCSSVGVTLIHNSEISPADMAALLLLPFIREPLPVRQRITRLVVDRLIGVWLQRSCSCGTAMAALVHWLPSLRELNFRALGPAMSYNPLQQRLMYRSLASLPNLDTLILPSCGGLEHITPLQNTLTCLKAGMLVSREQQGLKILSQAAVAAISQLHKLRKLTFYDCGPLLAHVDGSSDDANEEADEEDDGADPWPPSSLAWLLERLPPSLETLTLHSAPGSKGFYQYDMNFLFQDRACKSLAVKFHDMYGQDERYSQLLASLHPLVEQLTACNTPRLLPLGRLLVNQVHIPHGVTLATGRELQPLRLLMSLAAAVEVETLQVDEGAEVLSAVQALGKPQELKLTARGALRDMEYVRDANNRGWWTGRLVLRGPQHAVALAAPAAEAADPTAAAAAVAAAASDALPTDPLSGLLLPVPSPEQPCSCPSAQEMAWMVLHRLTFGADESRRQMACTAETLLYGSCYAPNKLLLQGSSIGVMLQVRAAFHAFLAQIEEEARSRARSMTRHIFAYQELPAAAGIPAVLLICEDVQGAVDAVVAAVAAAAAAGQDPSALQVERVRGSTSRLRPAGCAAFLKALQEELQALWDDVAARRRVGEREWLRQLLEVWEQLSDLPPAVSLGASV</sequence>
<dbReference type="AlphaFoldDB" id="A0AAD3DZ88"/>
<evidence type="ECO:0008006" key="3">
    <source>
        <dbReference type="Google" id="ProtNLM"/>
    </source>
</evidence>
<dbReference type="EMBL" id="BMAR01000031">
    <property type="protein sequence ID" value="GFR49557.1"/>
    <property type="molecule type" value="Genomic_DNA"/>
</dbReference>
<protein>
    <recommendedName>
        <fullName evidence="3">F-box protein</fullName>
    </recommendedName>
</protein>
<gene>
    <name evidence="1" type="ORF">Agub_g11603</name>
</gene>
<dbReference type="Proteomes" id="UP001054857">
    <property type="component" value="Unassembled WGS sequence"/>
</dbReference>
<organism evidence="1 2">
    <name type="scientific">Astrephomene gubernaculifera</name>
    <dbReference type="NCBI Taxonomy" id="47775"/>
    <lineage>
        <taxon>Eukaryota</taxon>
        <taxon>Viridiplantae</taxon>
        <taxon>Chlorophyta</taxon>
        <taxon>core chlorophytes</taxon>
        <taxon>Chlorophyceae</taxon>
        <taxon>CS clade</taxon>
        <taxon>Chlamydomonadales</taxon>
        <taxon>Astrephomenaceae</taxon>
        <taxon>Astrephomene</taxon>
    </lineage>
</organism>
<keyword evidence="2" id="KW-1185">Reference proteome</keyword>
<proteinExistence type="predicted"/>
<evidence type="ECO:0000313" key="2">
    <source>
        <dbReference type="Proteomes" id="UP001054857"/>
    </source>
</evidence>
<accession>A0AAD3DZ88</accession>
<comment type="caution">
    <text evidence="1">The sequence shown here is derived from an EMBL/GenBank/DDBJ whole genome shotgun (WGS) entry which is preliminary data.</text>
</comment>
<reference evidence="1 2" key="1">
    <citation type="journal article" date="2021" name="Sci. Rep.">
        <title>Genome sequencing of the multicellular alga Astrephomene provides insights into convergent evolution of germ-soma differentiation.</title>
        <authorList>
            <person name="Yamashita S."/>
            <person name="Yamamoto K."/>
            <person name="Matsuzaki R."/>
            <person name="Suzuki S."/>
            <person name="Yamaguchi H."/>
            <person name="Hirooka S."/>
            <person name="Minakuchi Y."/>
            <person name="Miyagishima S."/>
            <person name="Kawachi M."/>
            <person name="Toyoda A."/>
            <person name="Nozaki H."/>
        </authorList>
    </citation>
    <scope>NUCLEOTIDE SEQUENCE [LARGE SCALE GENOMIC DNA]</scope>
    <source>
        <strain evidence="1 2">NIES-4017</strain>
    </source>
</reference>
<evidence type="ECO:0000313" key="1">
    <source>
        <dbReference type="EMBL" id="GFR49557.1"/>
    </source>
</evidence>
<name>A0AAD3DZ88_9CHLO</name>